<comment type="caution">
    <text evidence="4">The sequence shown here is derived from an EMBL/GenBank/DDBJ whole genome shotgun (WGS) entry which is preliminary data.</text>
</comment>
<protein>
    <submittedName>
        <fullName evidence="4">ABC transporter ATP-binding protein</fullName>
    </submittedName>
</protein>
<dbReference type="SMART" id="SM00382">
    <property type="entry name" value="AAA"/>
    <property type="match status" value="1"/>
</dbReference>
<keyword evidence="2 4" id="KW-0067">ATP-binding</keyword>
<keyword evidence="5" id="KW-1185">Reference proteome</keyword>
<feature type="domain" description="ABC transporter" evidence="3">
    <location>
        <begin position="3"/>
        <end position="235"/>
    </location>
</feature>
<dbReference type="PANTHER" id="PTHR42794">
    <property type="entry name" value="HEMIN IMPORT ATP-BINDING PROTEIN HMUV"/>
    <property type="match status" value="1"/>
</dbReference>
<dbReference type="Gene3D" id="3.40.50.300">
    <property type="entry name" value="P-loop containing nucleotide triphosphate hydrolases"/>
    <property type="match status" value="1"/>
</dbReference>
<evidence type="ECO:0000313" key="4">
    <source>
        <dbReference type="EMBL" id="MFD2534560.1"/>
    </source>
</evidence>
<dbReference type="CDD" id="cd03214">
    <property type="entry name" value="ABC_Iron-Siderophores_B12_Hemin"/>
    <property type="match status" value="1"/>
</dbReference>
<name>A0ABW5JR37_9FLAO</name>
<dbReference type="GO" id="GO:0005524">
    <property type="term" value="F:ATP binding"/>
    <property type="evidence" value="ECO:0007669"/>
    <property type="project" value="UniProtKB-KW"/>
</dbReference>
<sequence length="254" mass="28238">MKLSIENLSFKTANTNILSDISLDVEANSFIGVLGPNGAGKSTLLKCIYGVNTPDKGSVFFENKNLLTMPRKERARKIAVLAQESGSQFDFSVEQVVQMGRYPHKKTLENYSKADKKIVDETLEKLNLTSYRNRFFNTLSGGEKQRVLIARVLAQEADFIILDEPTNHLDIGHQIGIMNIVKNLGVTVLAAIHDINIAALYCDNLVVLKQGQIVTSGTTNHVINKTTIKDTFNIDVDVYQHKTCGKNHIAYNLN</sequence>
<evidence type="ECO:0000256" key="1">
    <source>
        <dbReference type="ARBA" id="ARBA00022741"/>
    </source>
</evidence>
<dbReference type="InterPro" id="IPR003593">
    <property type="entry name" value="AAA+_ATPase"/>
</dbReference>
<evidence type="ECO:0000256" key="2">
    <source>
        <dbReference type="ARBA" id="ARBA00022840"/>
    </source>
</evidence>
<dbReference type="EMBL" id="JBHULK010000002">
    <property type="protein sequence ID" value="MFD2534560.1"/>
    <property type="molecule type" value="Genomic_DNA"/>
</dbReference>
<keyword evidence="1" id="KW-0547">Nucleotide-binding</keyword>
<dbReference type="RefSeq" id="WP_388015370.1">
    <property type="nucleotide sequence ID" value="NZ_JBHUDT010000002.1"/>
</dbReference>
<accession>A0ABW5JR37</accession>
<reference evidence="5" key="1">
    <citation type="journal article" date="2019" name="Int. J. Syst. Evol. Microbiol.">
        <title>The Global Catalogue of Microorganisms (GCM) 10K type strain sequencing project: providing services to taxonomists for standard genome sequencing and annotation.</title>
        <authorList>
            <consortium name="The Broad Institute Genomics Platform"/>
            <consortium name="The Broad Institute Genome Sequencing Center for Infectious Disease"/>
            <person name="Wu L."/>
            <person name="Ma J."/>
        </authorList>
    </citation>
    <scope>NUCLEOTIDE SEQUENCE [LARGE SCALE GENOMIC DNA]</scope>
    <source>
        <strain evidence="5">KCTC 42903</strain>
    </source>
</reference>
<dbReference type="InterPro" id="IPR017871">
    <property type="entry name" value="ABC_transporter-like_CS"/>
</dbReference>
<evidence type="ECO:0000259" key="3">
    <source>
        <dbReference type="PROSITE" id="PS50893"/>
    </source>
</evidence>
<dbReference type="InterPro" id="IPR027417">
    <property type="entry name" value="P-loop_NTPase"/>
</dbReference>
<dbReference type="PROSITE" id="PS00211">
    <property type="entry name" value="ABC_TRANSPORTER_1"/>
    <property type="match status" value="1"/>
</dbReference>
<dbReference type="InterPro" id="IPR003439">
    <property type="entry name" value="ABC_transporter-like_ATP-bd"/>
</dbReference>
<gene>
    <name evidence="4" type="ORF">ACFSQS_05530</name>
</gene>
<proteinExistence type="predicted"/>
<dbReference type="Proteomes" id="UP001597441">
    <property type="component" value="Unassembled WGS sequence"/>
</dbReference>
<dbReference type="PROSITE" id="PS50893">
    <property type="entry name" value="ABC_TRANSPORTER_2"/>
    <property type="match status" value="1"/>
</dbReference>
<dbReference type="Pfam" id="PF00005">
    <property type="entry name" value="ABC_tran"/>
    <property type="match status" value="1"/>
</dbReference>
<organism evidence="4 5">
    <name type="scientific">Gelatiniphilus marinus</name>
    <dbReference type="NCBI Taxonomy" id="1759464"/>
    <lineage>
        <taxon>Bacteria</taxon>
        <taxon>Pseudomonadati</taxon>
        <taxon>Bacteroidota</taxon>
        <taxon>Flavobacteriia</taxon>
        <taxon>Flavobacteriales</taxon>
        <taxon>Flavobacteriaceae</taxon>
        <taxon>Gelatiniphilus</taxon>
    </lineage>
</organism>
<dbReference type="SUPFAM" id="SSF52540">
    <property type="entry name" value="P-loop containing nucleoside triphosphate hydrolases"/>
    <property type="match status" value="1"/>
</dbReference>
<dbReference type="PANTHER" id="PTHR42794:SF2">
    <property type="entry name" value="ABC TRANSPORTER ATP-BINDING PROTEIN"/>
    <property type="match status" value="1"/>
</dbReference>
<evidence type="ECO:0000313" key="5">
    <source>
        <dbReference type="Proteomes" id="UP001597441"/>
    </source>
</evidence>